<feature type="coiled-coil region" evidence="1">
    <location>
        <begin position="91"/>
        <end position="118"/>
    </location>
</feature>
<sequence length="142" mass="16220">MYNSTKSVDKHLTEAEIPDPEVSVKKPRRTFTASFKLQILKDLDACENAEQRNALLRREGLYSSRISTWRKERAAGILGAQNKKRGRKRKHDAKDEQIKSLENQISRLEQKLDQAATIIDVQKKVSAIFGVAMKDSKLSDKH</sequence>
<name>X0YCK9_9ZZZZ</name>
<evidence type="ECO:0000313" key="3">
    <source>
        <dbReference type="EMBL" id="GAG53610.1"/>
    </source>
</evidence>
<dbReference type="EMBL" id="BART01008300">
    <property type="protein sequence ID" value="GAG53610.1"/>
    <property type="molecule type" value="Genomic_DNA"/>
</dbReference>
<accession>X0YCK9</accession>
<feature type="region of interest" description="Disordered" evidence="2">
    <location>
        <begin position="1"/>
        <end position="24"/>
    </location>
</feature>
<evidence type="ECO:0000256" key="1">
    <source>
        <dbReference type="SAM" id="Coils"/>
    </source>
</evidence>
<gene>
    <name evidence="3" type="ORF">S01H4_18709</name>
</gene>
<dbReference type="AlphaFoldDB" id="X0YCK9"/>
<reference evidence="3" key="1">
    <citation type="journal article" date="2014" name="Front. Microbiol.">
        <title>High frequency of phylogenetically diverse reductive dehalogenase-homologous genes in deep subseafloor sedimentary metagenomes.</title>
        <authorList>
            <person name="Kawai M."/>
            <person name="Futagami T."/>
            <person name="Toyoda A."/>
            <person name="Takaki Y."/>
            <person name="Nishi S."/>
            <person name="Hori S."/>
            <person name="Arai W."/>
            <person name="Tsubouchi T."/>
            <person name="Morono Y."/>
            <person name="Uchiyama I."/>
            <person name="Ito T."/>
            <person name="Fujiyama A."/>
            <person name="Inagaki F."/>
            <person name="Takami H."/>
        </authorList>
    </citation>
    <scope>NUCLEOTIDE SEQUENCE</scope>
    <source>
        <strain evidence="3">Expedition CK06-06</strain>
    </source>
</reference>
<organism evidence="3">
    <name type="scientific">marine sediment metagenome</name>
    <dbReference type="NCBI Taxonomy" id="412755"/>
    <lineage>
        <taxon>unclassified sequences</taxon>
        <taxon>metagenomes</taxon>
        <taxon>ecological metagenomes</taxon>
    </lineage>
</organism>
<proteinExistence type="predicted"/>
<protein>
    <recommendedName>
        <fullName evidence="4">Transposase</fullName>
    </recommendedName>
</protein>
<evidence type="ECO:0000256" key="2">
    <source>
        <dbReference type="SAM" id="MobiDB-lite"/>
    </source>
</evidence>
<comment type="caution">
    <text evidence="3">The sequence shown here is derived from an EMBL/GenBank/DDBJ whole genome shotgun (WGS) entry which is preliminary data.</text>
</comment>
<keyword evidence="1" id="KW-0175">Coiled coil</keyword>
<evidence type="ECO:0008006" key="4">
    <source>
        <dbReference type="Google" id="ProtNLM"/>
    </source>
</evidence>